<dbReference type="Proteomes" id="UP000838756">
    <property type="component" value="Unassembled WGS sequence"/>
</dbReference>
<dbReference type="OrthoDB" id="8035982at2759"/>
<keyword evidence="3" id="KW-1185">Reference proteome</keyword>
<evidence type="ECO:0000313" key="2">
    <source>
        <dbReference type="EMBL" id="CAH2244961.1"/>
    </source>
</evidence>
<organism evidence="2 3">
    <name type="scientific">Pararge aegeria aegeria</name>
    <dbReference type="NCBI Taxonomy" id="348720"/>
    <lineage>
        <taxon>Eukaryota</taxon>
        <taxon>Metazoa</taxon>
        <taxon>Ecdysozoa</taxon>
        <taxon>Arthropoda</taxon>
        <taxon>Hexapoda</taxon>
        <taxon>Insecta</taxon>
        <taxon>Pterygota</taxon>
        <taxon>Neoptera</taxon>
        <taxon>Endopterygota</taxon>
        <taxon>Lepidoptera</taxon>
        <taxon>Glossata</taxon>
        <taxon>Ditrysia</taxon>
        <taxon>Papilionoidea</taxon>
        <taxon>Nymphalidae</taxon>
        <taxon>Satyrinae</taxon>
        <taxon>Satyrini</taxon>
        <taxon>Parargina</taxon>
        <taxon>Pararge</taxon>
    </lineage>
</organism>
<protein>
    <submittedName>
        <fullName evidence="2">Jg20395 protein</fullName>
    </submittedName>
</protein>
<dbReference type="AlphaFoldDB" id="A0A8S4SAJ5"/>
<name>A0A8S4SAJ5_9NEOP</name>
<accession>A0A8S4SAJ5</accession>
<evidence type="ECO:0000256" key="1">
    <source>
        <dbReference type="SAM" id="MobiDB-lite"/>
    </source>
</evidence>
<feature type="compositionally biased region" description="Polar residues" evidence="1">
    <location>
        <begin position="262"/>
        <end position="276"/>
    </location>
</feature>
<feature type="compositionally biased region" description="Basic and acidic residues" evidence="1">
    <location>
        <begin position="250"/>
        <end position="261"/>
    </location>
</feature>
<gene>
    <name evidence="2" type="primary">jg20395</name>
    <name evidence="2" type="ORF">PAEG_LOCUS20858</name>
</gene>
<dbReference type="EMBL" id="CAKXAJ010025878">
    <property type="protein sequence ID" value="CAH2244961.1"/>
    <property type="molecule type" value="Genomic_DNA"/>
</dbReference>
<comment type="caution">
    <text evidence="2">The sequence shown here is derived from an EMBL/GenBank/DDBJ whole genome shotgun (WGS) entry which is preliminary data.</text>
</comment>
<evidence type="ECO:0000313" key="3">
    <source>
        <dbReference type="Proteomes" id="UP000838756"/>
    </source>
</evidence>
<proteinExistence type="predicted"/>
<feature type="region of interest" description="Disordered" evidence="1">
    <location>
        <begin position="215"/>
        <end position="283"/>
    </location>
</feature>
<feature type="compositionally biased region" description="Basic and acidic residues" evidence="1">
    <location>
        <begin position="223"/>
        <end position="243"/>
    </location>
</feature>
<sequence length="1097" mass="125787">MDDLEAGISEDLASILDNGKMMEGQTNKRLREFFKKLLQTDAQIRKLKQTTNNNNYQIDNIKTGRYKRALKKLINKHIDNAKANRHKVKKHTKKSTCGEIYKNDKKRYATTASALELPSYVIESKEVVIRHDPDKKRNFPKCSHVKNEKTHEKDLKNPFYKHSQMIDDMLDPYTTFDATTDNFDIIFDNNIDEHLETTNKTYDTDKDDESLIESITKMSPKPKVGEKSNEHENSLKKYEKSNEHVNIVKSNDKSSGHESSIHNHANNNNYHKSIQSHSDKNSETSFIAAKDYDKRMREKAQFKRFNDKNDGPTHQHLAHYFTTIRTTLGNDVKKSDIDDDLYFTIPSLINPMNKAVFKPNLVRNLHTGQRKLLQDDEEDEEHEELGYEDLNEVLTDDKEGHDDMDRHGEKKKRHDEGHFIISGEFNQDKHNPPIAYNQNWKGPMPLYPDELNAIIKQADLQNLDMQVPVNTKDIKEKRNIGEKEISDTQYVEDYADNKYKKIIRMAQAYSDYGVLSNKKENINKSSRRAKSHYLSRLFSMQNIFGNPGKGSTRASEINFGFNVRPGSTSNNKDFLDAFKKHLKFCGTSHGTSTALNPMEQPINPMNFELEKLLMPSYNLLDTSLDASTTIPTSCLILSIKKSSRTPKSIYVTNGDTDGIKKAKLQSVHEVFNIGDLNMADETRDIIDKSSVLNQNEIKERTHGNCPFNAAYNNIANKRPNSLTLRKCLRSLKSIDLINDTISSTFNKTSKLELTARDITIKNDTDKLNDTVDETNSLNLTKSHIINIANNKSNNGINGIQGFMKIMSNWFYTVAKLSGEIKNEVIKESKRNNNTLFNQTAPKPKGKITEENINFMYPSYGVEMVDNIGHRSRMLMSLDDNSAVKDEREMEKSISKTDHDSKKTFSAEIDDIVPVALALATNDTEKPNAKSKTEDNATRTVAKRSLRENLVFWNDLYDNNEYGVKVDYTDDIRDPRGKQTRNILNKSKTWLQGKISNVTHKLKGKWKQNTIQKKTTCATDNLLGKTFNDTLGPSEVVIKERYARDSDRTLRRNTKKNFAALNANMKKVCQEAAKAIQNTKNIEAKIRKKNITLFRPYF</sequence>
<reference evidence="2" key="1">
    <citation type="submission" date="2022-03" db="EMBL/GenBank/DDBJ databases">
        <authorList>
            <person name="Lindestad O."/>
        </authorList>
    </citation>
    <scope>NUCLEOTIDE SEQUENCE</scope>
</reference>